<keyword evidence="2" id="KW-1185">Reference proteome</keyword>
<reference evidence="1 2" key="1">
    <citation type="submission" date="2019-09" db="EMBL/GenBank/DDBJ databases">
        <title>Paraburkholderia podalyriae sp. nov., A South African Podalyria-associated rhizobium.</title>
        <authorList>
            <person name="Mavima L."/>
            <person name="Beukes C.W."/>
            <person name="Palmer M."/>
            <person name="De Meyer S.E."/>
            <person name="James E.K."/>
            <person name="Maluk M."/>
            <person name="Avontuur J.R."/>
            <person name="Chan W.Y."/>
            <person name="Venter S.N."/>
            <person name="Steenkamp E.T."/>
        </authorList>
    </citation>
    <scope>NUCLEOTIDE SEQUENCE [LARGE SCALE GENOMIC DNA]</scope>
    <source>
        <strain evidence="1 2">WC7.3b</strain>
    </source>
</reference>
<proteinExistence type="predicted"/>
<dbReference type="Proteomes" id="UP000736373">
    <property type="component" value="Unassembled WGS sequence"/>
</dbReference>
<evidence type="ECO:0000313" key="2">
    <source>
        <dbReference type="Proteomes" id="UP000736373"/>
    </source>
</evidence>
<name>A0ABR7PI18_9BURK</name>
<organism evidence="1 2">
    <name type="scientific">Paraburkholderia podalyriae</name>
    <dbReference type="NCBI Taxonomy" id="1938811"/>
    <lineage>
        <taxon>Bacteria</taxon>
        <taxon>Pseudomonadati</taxon>
        <taxon>Pseudomonadota</taxon>
        <taxon>Betaproteobacteria</taxon>
        <taxon>Burkholderiales</taxon>
        <taxon>Burkholderiaceae</taxon>
        <taxon>Paraburkholderia</taxon>
    </lineage>
</organism>
<dbReference type="EMBL" id="VZQQ01000003">
    <property type="protein sequence ID" value="MBC8745979.1"/>
    <property type="molecule type" value="Genomic_DNA"/>
</dbReference>
<dbReference type="RefSeq" id="WP_187633102.1">
    <property type="nucleotide sequence ID" value="NZ_VZQQ01000003.1"/>
</dbReference>
<gene>
    <name evidence="1" type="ORF">F6X42_04840</name>
</gene>
<sequence>MTNDHLAAKFHRNTADVMSADCIDHVIDAVFNLEDIGDVASIMRALEANISRAHACERRTG</sequence>
<comment type="caution">
    <text evidence="1">The sequence shown here is derived from an EMBL/GenBank/DDBJ whole genome shotgun (WGS) entry which is preliminary data.</text>
</comment>
<protein>
    <submittedName>
        <fullName evidence="1">Uncharacterized protein</fullName>
    </submittedName>
</protein>
<evidence type="ECO:0000313" key="1">
    <source>
        <dbReference type="EMBL" id="MBC8745979.1"/>
    </source>
</evidence>
<accession>A0ABR7PI18</accession>